<dbReference type="KEGG" id="rso:RSp1212"/>
<dbReference type="PHI-base" id="PHI:5181"/>
<gene>
    <name evidence="2" type="ordered locus">RSp1212</name>
</gene>
<feature type="region of interest" description="Disordered" evidence="1">
    <location>
        <begin position="1"/>
        <end position="134"/>
    </location>
</feature>
<proteinExistence type="predicted"/>
<protein>
    <submittedName>
        <fullName evidence="2">Type III effector protein</fullName>
    </submittedName>
</protein>
<dbReference type="HOGENOM" id="CLU_939653_0_0_4"/>
<name>Q8XQL0_RALN1</name>
<evidence type="ECO:0000313" key="3">
    <source>
        <dbReference type="Proteomes" id="UP000001436"/>
    </source>
</evidence>
<dbReference type="EnsemblBacteria" id="CAD18363">
    <property type="protein sequence ID" value="CAD18363"/>
    <property type="gene ID" value="RSp1212"/>
</dbReference>
<organism evidence="2 3">
    <name type="scientific">Ralstonia nicotianae (strain ATCC BAA-1114 / GMI1000)</name>
    <name type="common">Ralstonia solanacearum</name>
    <dbReference type="NCBI Taxonomy" id="267608"/>
    <lineage>
        <taxon>Bacteria</taxon>
        <taxon>Pseudomonadati</taxon>
        <taxon>Pseudomonadota</taxon>
        <taxon>Betaproteobacteria</taxon>
        <taxon>Burkholderiales</taxon>
        <taxon>Burkholderiaceae</taxon>
        <taxon>Ralstonia</taxon>
        <taxon>Ralstonia solanacearum species complex</taxon>
    </lineage>
</organism>
<dbReference type="STRING" id="267608.RSp1212"/>
<dbReference type="Proteomes" id="UP000001436">
    <property type="component" value="Plasmid pGMI1000MP"/>
</dbReference>
<feature type="compositionally biased region" description="Low complexity" evidence="1">
    <location>
        <begin position="115"/>
        <end position="132"/>
    </location>
</feature>
<geneLocation type="plasmid" evidence="3">
    <name>megaplasmid Rsp</name>
</geneLocation>
<sequence>MSRIFRSSSTQPTQAPSTSGGTSSTQATPPQVRQRSASFQLKALARKTGRALGLVSAPRAEPQIKPGDKGPLGVLMHRERPSKLTRAFTGVPQPGDSQPSSRASSRASSHHTPERTSSSSSSHSAVSASGESLPHLPVHEKGLVQFAAVAKWTVQGEGVSDASQHNGVDERISMKKINIDNETHKKPGKLAHMDETRAGAQGDLSVAVSQMVNLLKERMRLNGNPDEVAEAEEIREALAQHQFPESLVYEAKHFGLRTEENRAAVVARFYEWAADDAELAEDAAQHEEHPATHEAR</sequence>
<reference evidence="2 3" key="1">
    <citation type="journal article" date="2002" name="Nature">
        <title>Genome sequence of the plant pathogen Ralstonia solanacearum.</title>
        <authorList>
            <person name="Salanoubat M."/>
            <person name="Genin S."/>
            <person name="Artiguenave F."/>
            <person name="Gouzy J."/>
            <person name="Mangenot S."/>
            <person name="Arlat M."/>
            <person name="Billault A."/>
            <person name="Brottier P."/>
            <person name="Camus J.C."/>
            <person name="Cattolico L."/>
            <person name="Chandler M."/>
            <person name="Choisne N."/>
            <person name="Claudel-Renard C."/>
            <person name="Cunnac S."/>
            <person name="Demange N."/>
            <person name="Gaspin C."/>
            <person name="Lavie M."/>
            <person name="Moisan A."/>
            <person name="Robert C."/>
            <person name="Saurin W."/>
            <person name="Schiex T."/>
            <person name="Siguier P."/>
            <person name="Thebault P."/>
            <person name="Whalen M."/>
            <person name="Wincker P."/>
            <person name="Levy M."/>
            <person name="Weissenbach J."/>
            <person name="Boucher C.A."/>
        </authorList>
    </citation>
    <scope>NUCLEOTIDE SEQUENCE [LARGE SCALE GENOMIC DNA]</scope>
    <source>
        <strain evidence="3">ATCC BAA-1114 / GMI1000</strain>
    </source>
</reference>
<feature type="compositionally biased region" description="Low complexity" evidence="1">
    <location>
        <begin position="7"/>
        <end position="30"/>
    </location>
</feature>
<dbReference type="EMBL" id="AL646053">
    <property type="protein sequence ID" value="CAD18363.2"/>
    <property type="molecule type" value="Genomic_DNA"/>
</dbReference>
<accession>Q8XQL0</accession>
<evidence type="ECO:0000256" key="1">
    <source>
        <dbReference type="SAM" id="MobiDB-lite"/>
    </source>
</evidence>
<evidence type="ECO:0000313" key="2">
    <source>
        <dbReference type="EMBL" id="CAD18363.2"/>
    </source>
</evidence>
<keyword evidence="3" id="KW-1185">Reference proteome</keyword>
<dbReference type="AlphaFoldDB" id="Q8XQL0"/>